<gene>
    <name evidence="1" type="ORF">AB205_0087630</name>
</gene>
<dbReference type="EMBL" id="KV929015">
    <property type="protein sequence ID" value="PIO33223.1"/>
    <property type="molecule type" value="Genomic_DNA"/>
</dbReference>
<evidence type="ECO:0000313" key="2">
    <source>
        <dbReference type="Proteomes" id="UP000228934"/>
    </source>
</evidence>
<protein>
    <submittedName>
        <fullName evidence="1">Uncharacterized protein</fullName>
    </submittedName>
</protein>
<reference evidence="2" key="1">
    <citation type="journal article" date="2017" name="Nat. Commun.">
        <title>The North American bullfrog draft genome provides insight into hormonal regulation of long noncoding RNA.</title>
        <authorList>
            <person name="Hammond S.A."/>
            <person name="Warren R.L."/>
            <person name="Vandervalk B.P."/>
            <person name="Kucuk E."/>
            <person name="Khan H."/>
            <person name="Gibb E.A."/>
            <person name="Pandoh P."/>
            <person name="Kirk H."/>
            <person name="Zhao Y."/>
            <person name="Jones M."/>
            <person name="Mungall A.J."/>
            <person name="Coope R."/>
            <person name="Pleasance S."/>
            <person name="Moore R.A."/>
            <person name="Holt R.A."/>
            <person name="Round J.M."/>
            <person name="Ohora S."/>
            <person name="Walle B.V."/>
            <person name="Veldhoen N."/>
            <person name="Helbing C.C."/>
            <person name="Birol I."/>
        </authorList>
    </citation>
    <scope>NUCLEOTIDE SEQUENCE [LARGE SCALE GENOMIC DNA]</scope>
</reference>
<sequence length="47" mass="5624">MFNNVVHVLFCLGILARMVYQTVAFYWTSAPHQDHLHPLIHRYQQIN</sequence>
<evidence type="ECO:0000313" key="1">
    <source>
        <dbReference type="EMBL" id="PIO33223.1"/>
    </source>
</evidence>
<organism evidence="1 2">
    <name type="scientific">Aquarana catesbeiana</name>
    <name type="common">American bullfrog</name>
    <name type="synonym">Rana catesbeiana</name>
    <dbReference type="NCBI Taxonomy" id="8400"/>
    <lineage>
        <taxon>Eukaryota</taxon>
        <taxon>Metazoa</taxon>
        <taxon>Chordata</taxon>
        <taxon>Craniata</taxon>
        <taxon>Vertebrata</taxon>
        <taxon>Euteleostomi</taxon>
        <taxon>Amphibia</taxon>
        <taxon>Batrachia</taxon>
        <taxon>Anura</taxon>
        <taxon>Neobatrachia</taxon>
        <taxon>Ranoidea</taxon>
        <taxon>Ranidae</taxon>
        <taxon>Aquarana</taxon>
    </lineage>
</organism>
<name>A0A2G9S159_AQUCT</name>
<dbReference type="Proteomes" id="UP000228934">
    <property type="component" value="Unassembled WGS sequence"/>
</dbReference>
<keyword evidence="2" id="KW-1185">Reference proteome</keyword>
<dbReference type="AlphaFoldDB" id="A0A2G9S159"/>
<proteinExistence type="predicted"/>
<accession>A0A2G9S159</accession>